<feature type="transmembrane region" description="Helical" evidence="1">
    <location>
        <begin position="96"/>
        <end position="119"/>
    </location>
</feature>
<feature type="transmembrane region" description="Helical" evidence="1">
    <location>
        <begin position="54"/>
        <end position="75"/>
    </location>
</feature>
<keyword evidence="1" id="KW-1133">Transmembrane helix</keyword>
<reference evidence="3" key="1">
    <citation type="submission" date="2025-08" db="UniProtKB">
        <authorList>
            <consortium name="RefSeq"/>
        </authorList>
    </citation>
    <scope>IDENTIFICATION</scope>
</reference>
<dbReference type="InterPro" id="IPR040350">
    <property type="entry name" value="TMEM272"/>
</dbReference>
<feature type="transmembrane region" description="Helical" evidence="1">
    <location>
        <begin position="20"/>
        <end position="42"/>
    </location>
</feature>
<keyword evidence="1" id="KW-0472">Membrane</keyword>
<dbReference type="PANTHER" id="PTHR33444:SF2">
    <property type="entry name" value="MARVEL DOMAIN-CONTAINING PROTEIN"/>
    <property type="match status" value="1"/>
</dbReference>
<name>A0A8M1HB81_BETSP</name>
<organism evidence="2 3">
    <name type="scientific">Betta splendens</name>
    <name type="common">Siamese fighting fish</name>
    <dbReference type="NCBI Taxonomy" id="158456"/>
    <lineage>
        <taxon>Eukaryota</taxon>
        <taxon>Metazoa</taxon>
        <taxon>Chordata</taxon>
        <taxon>Craniata</taxon>
        <taxon>Vertebrata</taxon>
        <taxon>Euteleostomi</taxon>
        <taxon>Actinopterygii</taxon>
        <taxon>Neopterygii</taxon>
        <taxon>Teleostei</taxon>
        <taxon>Neoteleostei</taxon>
        <taxon>Acanthomorphata</taxon>
        <taxon>Anabantaria</taxon>
        <taxon>Anabantiformes</taxon>
        <taxon>Anabantoidei</taxon>
        <taxon>Osphronemidae</taxon>
        <taxon>Betta</taxon>
    </lineage>
</organism>
<dbReference type="KEGG" id="bspl:121202078"/>
<dbReference type="PANTHER" id="PTHR33444">
    <property type="entry name" value="SI:DKEY-19B23.12-RELATED"/>
    <property type="match status" value="1"/>
</dbReference>
<evidence type="ECO:0000313" key="2">
    <source>
        <dbReference type="Proteomes" id="UP000515150"/>
    </source>
</evidence>
<dbReference type="OrthoDB" id="6157510at2759"/>
<protein>
    <submittedName>
        <fullName evidence="3">Transmembrane protein 272-like</fullName>
    </submittedName>
</protein>
<dbReference type="RefSeq" id="XP_040925706.1">
    <property type="nucleotide sequence ID" value="XM_041069772.2"/>
</dbReference>
<keyword evidence="2" id="KW-1185">Reference proteome</keyword>
<gene>
    <name evidence="3" type="primary">LOC121202078</name>
</gene>
<evidence type="ECO:0000256" key="1">
    <source>
        <dbReference type="SAM" id="Phobius"/>
    </source>
</evidence>
<dbReference type="Proteomes" id="UP000515150">
    <property type="component" value="Chromosome 2"/>
</dbReference>
<sequence length="179" mass="20101">MSDTGLIRRIRNTPKPSLPVLVCSKLGGCALPIAQIVIGSVYLNECPRQHYIPIYLIVGGVFGLFIALLSCLPCTQRDEGDTSAADTPLSRLCTTWNSLTSLFLFCWFITGNVWIYSIYQPDYHKNATHPDLYCNKTLYLFAFWTTTLVYILLGLFFVIGFCVLFCFCLCGRADPDDNV</sequence>
<evidence type="ECO:0000313" key="3">
    <source>
        <dbReference type="RefSeq" id="XP_040925706.1"/>
    </source>
</evidence>
<feature type="transmembrane region" description="Helical" evidence="1">
    <location>
        <begin position="139"/>
        <end position="170"/>
    </location>
</feature>
<keyword evidence="1" id="KW-0812">Transmembrane</keyword>
<dbReference type="AlphaFoldDB" id="A0A8M1HB81"/>
<proteinExistence type="predicted"/>
<dbReference type="GeneID" id="121202078"/>
<accession>A0A8M1HB81</accession>